<organism evidence="2">
    <name type="scientific">Melampsora larici-populina (strain 98AG31 / pathotype 3-4-7)</name>
    <name type="common">Poplar leaf rust fungus</name>
    <dbReference type="NCBI Taxonomy" id="747676"/>
    <lineage>
        <taxon>Eukaryota</taxon>
        <taxon>Fungi</taxon>
        <taxon>Dikarya</taxon>
        <taxon>Basidiomycota</taxon>
        <taxon>Pucciniomycotina</taxon>
        <taxon>Pucciniomycetes</taxon>
        <taxon>Pucciniales</taxon>
        <taxon>Melampsoraceae</taxon>
        <taxon>Melampsora</taxon>
    </lineage>
</organism>
<dbReference type="HOGENOM" id="CLU_1094511_0_0_1"/>
<proteinExistence type="predicted"/>
<gene>
    <name evidence="1" type="ORF">MELLADRAFT_86092</name>
</gene>
<dbReference type="InParanoid" id="F4SDI0"/>
<sequence length="254" mass="27966">MMFHLVLHTPQQFGSEATGTEDAHFWEASELDPRFGEGGFDIPAQAQEPAPRVELDLTNSPGPIAAPLPQSGTVLAASDESKPSKAKLSFKAYIPIPLTDTERRNGLAQTYVDYETEDPIDIVVQLHGVSLTEIKNSLFDMCNTNKNGTGRILKQAENDNQVNFKAYIIQGGVFGKTLTPAIKTDSVFIAFKNMAKTKKGKEMGFRIMMENPKKMARNNSKQLQVDQALAHADPDAIDRARHDQLEMAGVYGND</sequence>
<dbReference type="RefSeq" id="XP_007419434.1">
    <property type="nucleotide sequence ID" value="XM_007419372.1"/>
</dbReference>
<reference evidence="2" key="1">
    <citation type="journal article" date="2011" name="Proc. Natl. Acad. Sci. U.S.A.">
        <title>Obligate biotrophy features unraveled by the genomic analysis of rust fungi.</title>
        <authorList>
            <person name="Duplessis S."/>
            <person name="Cuomo C.A."/>
            <person name="Lin Y.-C."/>
            <person name="Aerts A."/>
            <person name="Tisserant E."/>
            <person name="Veneault-Fourrey C."/>
            <person name="Joly D.L."/>
            <person name="Hacquard S."/>
            <person name="Amselem J."/>
            <person name="Cantarel B.L."/>
            <person name="Chiu R."/>
            <person name="Coutinho P.M."/>
            <person name="Feau N."/>
            <person name="Field M."/>
            <person name="Frey P."/>
            <person name="Gelhaye E."/>
            <person name="Goldberg J."/>
            <person name="Grabherr M.G."/>
            <person name="Kodira C.D."/>
            <person name="Kohler A."/>
            <person name="Kuees U."/>
            <person name="Lindquist E.A."/>
            <person name="Lucas S.M."/>
            <person name="Mago R."/>
            <person name="Mauceli E."/>
            <person name="Morin E."/>
            <person name="Murat C."/>
            <person name="Pangilinan J.L."/>
            <person name="Park R."/>
            <person name="Pearson M."/>
            <person name="Quesneville H."/>
            <person name="Rouhier N."/>
            <person name="Sakthikumar S."/>
            <person name="Salamov A.A."/>
            <person name="Schmutz J."/>
            <person name="Selles B."/>
            <person name="Shapiro H."/>
            <person name="Tanguay P."/>
            <person name="Tuskan G.A."/>
            <person name="Henrissat B."/>
            <person name="Van de Peer Y."/>
            <person name="Rouze P."/>
            <person name="Ellis J.G."/>
            <person name="Dodds P.N."/>
            <person name="Schein J.E."/>
            <person name="Zhong S."/>
            <person name="Hamelin R.C."/>
            <person name="Grigoriev I.V."/>
            <person name="Szabo L.J."/>
            <person name="Martin F."/>
        </authorList>
    </citation>
    <scope>NUCLEOTIDE SEQUENCE [LARGE SCALE GENOMIC DNA]</scope>
    <source>
        <strain evidence="2">98AG31 / pathotype 3-4-7</strain>
    </source>
</reference>
<name>F4SDI0_MELLP</name>
<dbReference type="AlphaFoldDB" id="F4SDI0"/>
<dbReference type="OrthoDB" id="10473814at2759"/>
<dbReference type="EMBL" id="GL883259">
    <property type="protein sequence ID" value="EGF97294.1"/>
    <property type="molecule type" value="Genomic_DNA"/>
</dbReference>
<accession>F4SDI0</accession>
<dbReference type="GeneID" id="18934080"/>
<evidence type="ECO:0000313" key="1">
    <source>
        <dbReference type="EMBL" id="EGF97294.1"/>
    </source>
</evidence>
<dbReference type="KEGG" id="mlr:MELLADRAFT_86092"/>
<evidence type="ECO:0000313" key="2">
    <source>
        <dbReference type="Proteomes" id="UP000001072"/>
    </source>
</evidence>
<dbReference type="VEuPathDB" id="FungiDB:MELLADRAFT_86092"/>
<protein>
    <submittedName>
        <fullName evidence="1">Uncharacterized protein</fullName>
    </submittedName>
</protein>
<dbReference type="Proteomes" id="UP000001072">
    <property type="component" value="Unassembled WGS sequence"/>
</dbReference>
<keyword evidence="2" id="KW-1185">Reference proteome</keyword>